<evidence type="ECO:0000256" key="9">
    <source>
        <dbReference type="ARBA" id="ARBA00023136"/>
    </source>
</evidence>
<reference evidence="13" key="2">
    <citation type="submission" date="2022-10" db="EMBL/GenBank/DDBJ databases">
        <authorList>
            <consortium name="ENA_rothamsted_submissions"/>
            <consortium name="culmorum"/>
            <person name="King R."/>
        </authorList>
    </citation>
    <scope>NUCLEOTIDE SEQUENCE</scope>
</reference>
<reference evidence="13" key="1">
    <citation type="submission" date="2021-12" db="EMBL/GenBank/DDBJ databases">
        <authorList>
            <person name="King R."/>
        </authorList>
    </citation>
    <scope>NUCLEOTIDE SEQUENCE</scope>
</reference>
<evidence type="ECO:0000256" key="10">
    <source>
        <dbReference type="ARBA" id="ARBA00023201"/>
    </source>
</evidence>
<evidence type="ECO:0000256" key="7">
    <source>
        <dbReference type="ARBA" id="ARBA00023053"/>
    </source>
</evidence>
<keyword evidence="14" id="KW-1185">Reference proteome</keyword>
<dbReference type="GO" id="GO:0005272">
    <property type="term" value="F:sodium channel activity"/>
    <property type="evidence" value="ECO:0007669"/>
    <property type="project" value="UniProtKB-KW"/>
</dbReference>
<evidence type="ECO:0000256" key="4">
    <source>
        <dbReference type="ARBA" id="ARBA00022461"/>
    </source>
</evidence>
<accession>A0A9N9WFS1</accession>
<name>A0A9N9WFS1_9NEOP</name>
<dbReference type="AlphaFoldDB" id="A0A9N9WFS1"/>
<organism evidence="13 14">
    <name type="scientific">Diatraea saccharalis</name>
    <name type="common">sugarcane borer</name>
    <dbReference type="NCBI Taxonomy" id="40085"/>
    <lineage>
        <taxon>Eukaryota</taxon>
        <taxon>Metazoa</taxon>
        <taxon>Ecdysozoa</taxon>
        <taxon>Arthropoda</taxon>
        <taxon>Hexapoda</taxon>
        <taxon>Insecta</taxon>
        <taxon>Pterygota</taxon>
        <taxon>Neoptera</taxon>
        <taxon>Endopterygota</taxon>
        <taxon>Lepidoptera</taxon>
        <taxon>Glossata</taxon>
        <taxon>Ditrysia</taxon>
        <taxon>Pyraloidea</taxon>
        <taxon>Crambidae</taxon>
        <taxon>Crambinae</taxon>
        <taxon>Diatraea</taxon>
    </lineage>
</organism>
<keyword evidence="8 12" id="KW-0406">Ion transport</keyword>
<keyword evidence="3 12" id="KW-0813">Transport</keyword>
<keyword evidence="9" id="KW-0472">Membrane</keyword>
<proteinExistence type="inferred from homology"/>
<keyword evidence="4 12" id="KW-0894">Sodium channel</keyword>
<evidence type="ECO:0000256" key="6">
    <source>
        <dbReference type="ARBA" id="ARBA00022989"/>
    </source>
</evidence>
<comment type="subcellular location">
    <subcellularLocation>
        <location evidence="1">Membrane</location>
        <topology evidence="1">Multi-pass membrane protein</topology>
    </subcellularLocation>
</comment>
<evidence type="ECO:0000313" key="14">
    <source>
        <dbReference type="Proteomes" id="UP001153714"/>
    </source>
</evidence>
<comment type="similarity">
    <text evidence="2 12">Belongs to the amiloride-sensitive sodium channel (TC 1.A.6) family.</text>
</comment>
<keyword evidence="11 12" id="KW-0407">Ion channel</keyword>
<evidence type="ECO:0000256" key="2">
    <source>
        <dbReference type="ARBA" id="ARBA00007193"/>
    </source>
</evidence>
<keyword evidence="6" id="KW-1133">Transmembrane helix</keyword>
<dbReference type="Proteomes" id="UP001153714">
    <property type="component" value="Chromosome 2"/>
</dbReference>
<evidence type="ECO:0000256" key="8">
    <source>
        <dbReference type="ARBA" id="ARBA00023065"/>
    </source>
</evidence>
<evidence type="ECO:0000313" key="13">
    <source>
        <dbReference type="EMBL" id="CAG9789048.1"/>
    </source>
</evidence>
<dbReference type="InterPro" id="IPR001873">
    <property type="entry name" value="ENaC"/>
</dbReference>
<gene>
    <name evidence="13" type="ORF">DIATSA_LOCUS6811</name>
</gene>
<dbReference type="Pfam" id="PF00858">
    <property type="entry name" value="ASC"/>
    <property type="match status" value="1"/>
</dbReference>
<dbReference type="OrthoDB" id="6502088at2759"/>
<keyword evidence="7" id="KW-0915">Sodium</keyword>
<evidence type="ECO:0000256" key="11">
    <source>
        <dbReference type="ARBA" id="ARBA00023303"/>
    </source>
</evidence>
<evidence type="ECO:0000256" key="1">
    <source>
        <dbReference type="ARBA" id="ARBA00004141"/>
    </source>
</evidence>
<sequence>MALQLYQRFDKMPTRITIENQYEPVENMPYPAITICSPNQITISSVRHFNKTLVNGKATSRVNELLPLLLGFYQPPVELIKEDLELLQELIDSNRNVQRTDHKVHLVKRWGKRSSLTVVADSQPHDALDGTLANGGAIRV</sequence>
<keyword evidence="5 12" id="KW-0812">Transmembrane</keyword>
<dbReference type="GO" id="GO:0016020">
    <property type="term" value="C:membrane"/>
    <property type="evidence" value="ECO:0007669"/>
    <property type="project" value="UniProtKB-SubCell"/>
</dbReference>
<evidence type="ECO:0000256" key="12">
    <source>
        <dbReference type="RuleBase" id="RU000679"/>
    </source>
</evidence>
<evidence type="ECO:0000256" key="3">
    <source>
        <dbReference type="ARBA" id="ARBA00022448"/>
    </source>
</evidence>
<dbReference type="EMBL" id="OU893333">
    <property type="protein sequence ID" value="CAG9789048.1"/>
    <property type="molecule type" value="Genomic_DNA"/>
</dbReference>
<protein>
    <submittedName>
        <fullName evidence="13">Uncharacterized protein</fullName>
    </submittedName>
</protein>
<keyword evidence="10 12" id="KW-0739">Sodium transport</keyword>
<evidence type="ECO:0000256" key="5">
    <source>
        <dbReference type="ARBA" id="ARBA00022692"/>
    </source>
</evidence>